<organism evidence="1 2">
    <name type="scientific">Hyalella azteca</name>
    <name type="common">Amphipod</name>
    <dbReference type="NCBI Taxonomy" id="294128"/>
    <lineage>
        <taxon>Eukaryota</taxon>
        <taxon>Metazoa</taxon>
        <taxon>Ecdysozoa</taxon>
        <taxon>Arthropoda</taxon>
        <taxon>Crustacea</taxon>
        <taxon>Multicrustacea</taxon>
        <taxon>Malacostraca</taxon>
        <taxon>Eumalacostraca</taxon>
        <taxon>Peracarida</taxon>
        <taxon>Amphipoda</taxon>
        <taxon>Senticaudata</taxon>
        <taxon>Talitrida</taxon>
        <taxon>Talitroidea</taxon>
        <taxon>Hyalellidae</taxon>
        <taxon>Hyalella</taxon>
    </lineage>
</organism>
<evidence type="ECO:0000313" key="2">
    <source>
        <dbReference type="RefSeq" id="XP_018022937.1"/>
    </source>
</evidence>
<keyword evidence="1" id="KW-1185">Reference proteome</keyword>
<gene>
    <name evidence="2" type="primary">LOC108678951</name>
</gene>
<protein>
    <submittedName>
        <fullName evidence="2">F-box only protein 22-like</fullName>
    </submittedName>
</protein>
<proteinExistence type="predicted"/>
<dbReference type="GeneID" id="108678951"/>
<name>A0A8B7PB43_HYAAZ</name>
<dbReference type="KEGG" id="hazt:108678951"/>
<reference evidence="2" key="1">
    <citation type="submission" date="2025-08" db="UniProtKB">
        <authorList>
            <consortium name="RefSeq"/>
        </authorList>
    </citation>
    <scope>IDENTIFICATION</scope>
    <source>
        <tissue evidence="2">Whole organism</tissue>
    </source>
</reference>
<sequence>MEDRVRAVLFFEESSVNSVPYVQQLIKREQGNVAVVGGKSHQDLYAMRHSGKGILGMAVCGENVTAASVVISTSVMEEEMTRQAMSKFLKFYDPNKTSVAFFITCIGRIEDQMWCGPAYEVKMFRKMYPTTPVFGAFVYGETCFEFLPHPPGSVEWQLQQEKNKKILAMSTNSLSNVIECSYSTCILFLQFE</sequence>
<dbReference type="AlphaFoldDB" id="A0A8B7PB43"/>
<dbReference type="Proteomes" id="UP000694843">
    <property type="component" value="Unplaced"/>
</dbReference>
<evidence type="ECO:0000313" key="1">
    <source>
        <dbReference type="Proteomes" id="UP000694843"/>
    </source>
</evidence>
<dbReference type="RefSeq" id="XP_018022937.1">
    <property type="nucleotide sequence ID" value="XM_018167448.2"/>
</dbReference>
<accession>A0A8B7PB43</accession>